<dbReference type="EMBL" id="RKLT01000009">
    <property type="protein sequence ID" value="MBX0296714.1"/>
    <property type="molecule type" value="Genomic_DNA"/>
</dbReference>
<dbReference type="FunFam" id="2.40.50.140:FF:000301">
    <property type="entry name" value="Replication protein A"/>
    <property type="match status" value="1"/>
</dbReference>
<dbReference type="Proteomes" id="UP001430455">
    <property type="component" value="Unassembled WGS sequence"/>
</dbReference>
<evidence type="ECO:0000313" key="3">
    <source>
        <dbReference type="Proteomes" id="UP001430455"/>
    </source>
</evidence>
<accession>A0AAW4PFW1</accession>
<sequence length="285" mass="32010">MSSKRTIGNEVSVDVQANERIPARFEVVEETPELRPSVEQERQGTVDTNHYEAVGRGLTLEAEERLAARETEIGRTRSRWDHRQGSDREARTRDSVEAGNRDRRRAFGKRAASVDPWADPDRVDPRSELSRAELASVNRQARRISERVGTGATAAALSKRLAQRLADGADIVDASVDVTEAEWLGRGTVVPIARLGDVKRNEVCIEGRVTKLWKPSHPAIRQVGLIEDETGTTKFTSWMRSEQTLVREGERVRLRSVATSWYEGRVSVALTGWSSIEFPERNVRL</sequence>
<comment type="caution">
    <text evidence="2">The sequence shown here is derived from an EMBL/GenBank/DDBJ whole genome shotgun (WGS) entry which is preliminary data.</text>
</comment>
<name>A0AAW4PFW1_9EURY</name>
<keyword evidence="2" id="KW-0238">DNA-binding</keyword>
<dbReference type="GO" id="GO:0003677">
    <property type="term" value="F:DNA binding"/>
    <property type="evidence" value="ECO:0007669"/>
    <property type="project" value="UniProtKB-KW"/>
</dbReference>
<dbReference type="SUPFAM" id="SSF50249">
    <property type="entry name" value="Nucleic acid-binding proteins"/>
    <property type="match status" value="1"/>
</dbReference>
<gene>
    <name evidence="2" type="ORF">EGH23_17695</name>
</gene>
<reference evidence="2 3" key="1">
    <citation type="submission" date="2021-06" db="EMBL/GenBank/DDBJ databases">
        <title>Halomicroarcula sp. a new haloarchaeum isolated from saline soil.</title>
        <authorList>
            <person name="Duran-Viseras A."/>
            <person name="Sanchez-Porro C."/>
            <person name="Ventosa A."/>
        </authorList>
    </citation>
    <scope>NUCLEOTIDE SEQUENCE [LARGE SCALE GENOMIC DNA]</scope>
    <source>
        <strain evidence="2 3">F27</strain>
    </source>
</reference>
<dbReference type="RefSeq" id="WP_220581303.1">
    <property type="nucleotide sequence ID" value="NZ_RKLT01000009.1"/>
</dbReference>
<evidence type="ECO:0000313" key="2">
    <source>
        <dbReference type="EMBL" id="MBX0296714.1"/>
    </source>
</evidence>
<dbReference type="InterPro" id="IPR012340">
    <property type="entry name" value="NA-bd_OB-fold"/>
</dbReference>
<dbReference type="AlphaFoldDB" id="A0AAW4PFW1"/>
<feature type="region of interest" description="Disordered" evidence="1">
    <location>
        <begin position="75"/>
        <end position="127"/>
    </location>
</feature>
<organism evidence="2 3">
    <name type="scientific">Haloarcula nitratireducens</name>
    <dbReference type="NCBI Taxonomy" id="2487749"/>
    <lineage>
        <taxon>Archaea</taxon>
        <taxon>Methanobacteriati</taxon>
        <taxon>Methanobacteriota</taxon>
        <taxon>Stenosarchaea group</taxon>
        <taxon>Halobacteria</taxon>
        <taxon>Halobacteriales</taxon>
        <taxon>Haloarculaceae</taxon>
        <taxon>Haloarcula</taxon>
    </lineage>
</organism>
<dbReference type="Gene3D" id="2.40.50.140">
    <property type="entry name" value="Nucleic acid-binding proteins"/>
    <property type="match status" value="1"/>
</dbReference>
<proteinExistence type="predicted"/>
<protein>
    <submittedName>
        <fullName evidence="2">DNA-binding protein</fullName>
    </submittedName>
</protein>
<dbReference type="CDD" id="cd04491">
    <property type="entry name" value="SoSSB_OBF"/>
    <property type="match status" value="1"/>
</dbReference>
<feature type="compositionally biased region" description="Basic and acidic residues" evidence="1">
    <location>
        <begin position="75"/>
        <end position="101"/>
    </location>
</feature>
<keyword evidence="3" id="KW-1185">Reference proteome</keyword>
<evidence type="ECO:0000256" key="1">
    <source>
        <dbReference type="SAM" id="MobiDB-lite"/>
    </source>
</evidence>